<dbReference type="EMBL" id="CADCXU010013336">
    <property type="protein sequence ID" value="CAB0003137.1"/>
    <property type="molecule type" value="Genomic_DNA"/>
</dbReference>
<gene>
    <name evidence="1" type="ORF">NTEN_LOCUS8774</name>
</gene>
<protein>
    <submittedName>
        <fullName evidence="1">Uncharacterized protein</fullName>
    </submittedName>
</protein>
<evidence type="ECO:0000313" key="2">
    <source>
        <dbReference type="Proteomes" id="UP000479000"/>
    </source>
</evidence>
<evidence type="ECO:0000313" key="1">
    <source>
        <dbReference type="EMBL" id="CAB0003137.1"/>
    </source>
</evidence>
<name>A0A6H5GHK3_9HEMI</name>
<feature type="non-terminal residue" evidence="1">
    <location>
        <position position="93"/>
    </location>
</feature>
<dbReference type="Proteomes" id="UP000479000">
    <property type="component" value="Unassembled WGS sequence"/>
</dbReference>
<organism evidence="1 2">
    <name type="scientific">Nesidiocoris tenuis</name>
    <dbReference type="NCBI Taxonomy" id="355587"/>
    <lineage>
        <taxon>Eukaryota</taxon>
        <taxon>Metazoa</taxon>
        <taxon>Ecdysozoa</taxon>
        <taxon>Arthropoda</taxon>
        <taxon>Hexapoda</taxon>
        <taxon>Insecta</taxon>
        <taxon>Pterygota</taxon>
        <taxon>Neoptera</taxon>
        <taxon>Paraneoptera</taxon>
        <taxon>Hemiptera</taxon>
        <taxon>Heteroptera</taxon>
        <taxon>Panheteroptera</taxon>
        <taxon>Cimicomorpha</taxon>
        <taxon>Miridae</taxon>
        <taxon>Dicyphina</taxon>
        <taxon>Nesidiocoris</taxon>
    </lineage>
</organism>
<keyword evidence="2" id="KW-1185">Reference proteome</keyword>
<proteinExistence type="predicted"/>
<sequence length="93" mass="10025">MGHKVQDVDMAPCPYVACCNDSVIPPLTPCGQFHLFLLMLMRTLQAGCIAADWVASTSNGFDALCLDCVVLINNNNIRLNGTHGAIEFSPCLL</sequence>
<dbReference type="AlphaFoldDB" id="A0A6H5GHK3"/>
<accession>A0A6H5GHK3</accession>
<reference evidence="1 2" key="1">
    <citation type="submission" date="2020-02" db="EMBL/GenBank/DDBJ databases">
        <authorList>
            <person name="Ferguson B K."/>
        </authorList>
    </citation>
    <scope>NUCLEOTIDE SEQUENCE [LARGE SCALE GENOMIC DNA]</scope>
</reference>